<feature type="compositionally biased region" description="Low complexity" evidence="14">
    <location>
        <begin position="1039"/>
        <end position="1048"/>
    </location>
</feature>
<evidence type="ECO:0000256" key="4">
    <source>
        <dbReference type="ARBA" id="ARBA00022527"/>
    </source>
</evidence>
<dbReference type="EC" id="2.7.11.1" evidence="2"/>
<keyword evidence="8 16" id="KW-0418">Kinase</keyword>
<dbReference type="InterPro" id="IPR017441">
    <property type="entry name" value="Protein_kinase_ATP_BS"/>
</dbReference>
<organism evidence="16 17">
    <name type="scientific">Hylia prasina</name>
    <name type="common">green hylia</name>
    <dbReference type="NCBI Taxonomy" id="208073"/>
    <lineage>
        <taxon>Eukaryota</taxon>
        <taxon>Metazoa</taxon>
        <taxon>Chordata</taxon>
        <taxon>Craniata</taxon>
        <taxon>Vertebrata</taxon>
        <taxon>Euteleostomi</taxon>
        <taxon>Archelosauria</taxon>
        <taxon>Archosauria</taxon>
        <taxon>Dinosauria</taxon>
        <taxon>Saurischia</taxon>
        <taxon>Theropoda</taxon>
        <taxon>Coelurosauria</taxon>
        <taxon>Aves</taxon>
        <taxon>Neognathae</taxon>
        <taxon>Neoaves</taxon>
        <taxon>Telluraves</taxon>
        <taxon>Australaves</taxon>
        <taxon>Passeriformes</taxon>
        <taxon>Sylvioidea</taxon>
        <taxon>Sylviidae</taxon>
        <taxon>Acrocephalinae</taxon>
        <taxon>Hylia</taxon>
    </lineage>
</organism>
<dbReference type="InterPro" id="IPR000719">
    <property type="entry name" value="Prot_kinase_dom"/>
</dbReference>
<dbReference type="CDD" id="cd14129">
    <property type="entry name" value="STKc_TTBK2"/>
    <property type="match status" value="1"/>
</dbReference>
<dbReference type="FunFam" id="1.10.510.10:FF:000167">
    <property type="entry name" value="Tau tubulin kinase 1"/>
    <property type="match status" value="1"/>
</dbReference>
<feature type="compositionally biased region" description="Polar residues" evidence="14">
    <location>
        <begin position="804"/>
        <end position="815"/>
    </location>
</feature>
<evidence type="ECO:0000256" key="5">
    <source>
        <dbReference type="ARBA" id="ARBA00022553"/>
    </source>
</evidence>
<dbReference type="PANTHER" id="PTHR11909">
    <property type="entry name" value="CASEIN KINASE-RELATED"/>
    <property type="match status" value="1"/>
</dbReference>
<keyword evidence="9 13" id="KW-0067">ATP-binding</keyword>
<reference evidence="16 17" key="1">
    <citation type="submission" date="2019-09" db="EMBL/GenBank/DDBJ databases">
        <title>Bird 10,000 Genomes (B10K) Project - Family phase.</title>
        <authorList>
            <person name="Zhang G."/>
        </authorList>
    </citation>
    <scope>NUCLEOTIDE SEQUENCE [LARGE SCALE GENOMIC DNA]</scope>
    <source>
        <strain evidence="16">B10K-DU-001-70</strain>
        <tissue evidence="16">Muscle</tissue>
    </source>
</reference>
<comment type="caution">
    <text evidence="16">The sequence shown here is derived from an EMBL/GenBank/DDBJ whole genome shotgun (WGS) entry which is preliminary data.</text>
</comment>
<feature type="compositionally biased region" description="Polar residues" evidence="14">
    <location>
        <begin position="1116"/>
        <end position="1128"/>
    </location>
</feature>
<feature type="region of interest" description="Disordered" evidence="14">
    <location>
        <begin position="1033"/>
        <end position="1087"/>
    </location>
</feature>
<keyword evidence="7 13" id="KW-0547">Nucleotide-binding</keyword>
<feature type="compositionally biased region" description="Low complexity" evidence="14">
    <location>
        <begin position="1231"/>
        <end position="1246"/>
    </location>
</feature>
<dbReference type="EMBL" id="VYXD01004543">
    <property type="protein sequence ID" value="NWU36369.1"/>
    <property type="molecule type" value="Genomic_DNA"/>
</dbReference>
<sequence length="1246" mass="137793">MSGGGDQPDILSVGILVKERWKVLRKIGGGGFGEIYDALDLLTRENVALKVESAQQPKQVLKMEVAVLKKLQGKDHVCRFIGCGRNDRFNYVVMQLQGRNLADLRRSQSRGTFTISTTLRLGKQILESIESIHSVGFLHRDIKPSNFAMGRFPSTCRKCFMLDFGLARQFTNSCGDVRPPRAVAGFRGTVRYASINAHRNREMGRHDDLWSLFYMLVEFVVGQLPWRKIKDKEQVGSIKERYEHRLMLKHLPQEFNVFLDHISNLDYFTKPDYQLLMSVFDNSMKTFGVIESDPFDWEKSGTDGSLTTTTTSTTPQLHTRLTPAAIGIANATPIPGDLLRENTDEVFPDEQLSDGENVIPVGVSPEKLPGSPGHQRPQEKDVWEEMDANRNKIKLGICKAATEEENSHGPGNGMLNAPSLGSPIRVRSETTQLERDVPLVRKLRSIHSFDLEKRMTLESKPDTDKFLETCLEKKQKDLKIAETPVAAVPPLSQKTSVPAPVTARRDHVWHYDEEYLPDASKPMSANSPDHADGVMSNGFVAVNLSSCRQEVDSKEWVIIDKERDLQDFRTNEALGHKMTGSPSDEEPEVLQVLEESPPEEQCREGGWARNNIHAKNQTSGVEFVLDMECHPAASEQLTDKLELLSGAAGQLLAATPTSPMEAQAEGALTPITIPRPSVASTQSASESFHYGHQLERREQDGHSVEHTGELSSPKESLPGLVGTEDALPASASRPDLILNISQEVLDREGLVKESVNVLDCDQKDLSEHNGMQEEKELERNIPVEEAEEEGLPVVSEDAIEMLSKEQNSSLPGNSKSAEEEPLTNTEAAQESKSRPVSLVPNEDEVLKSIAPKTPELSPSRLSNAHVSRQASKIQENGFHSDKEEVHSQDLKCHQVALTTFLQQENKKEKNAPRNGELLHCISENENSYRSKKDSVKSSFVFRQSRIPVLAQEIDSMSDSSSVSAKEKLLLKKAHQTDLVKLLMEKRQLKSFLGDLSSASDKSLEEKMATAPVPFSEDDVLASFSRLTLDSHFSKQNEDSSLSPSSPQSRKSKIPRPVSWATTDQVTSSSSAQFFPRPPPGKPPIRPGVEARLRRYRVLGSSSSDSDLISRLAQILQNGSQRQRSSTQCKSPGSPHSPKTPPKSPVIPRRSPSASPRSSSLPRTASSSPSRAGRSHHDQRSSSPHFGRSKSPPSHSGSSSSRRSCQQEHCCNKTSKNGLKGSGSSFHHSPNTKTSTGKSKSTTKLSR</sequence>
<gene>
    <name evidence="16" type="primary">Ttbk2</name>
    <name evidence="16" type="ORF">HYLPRA_R11549</name>
</gene>
<feature type="non-terminal residue" evidence="16">
    <location>
        <position position="1"/>
    </location>
</feature>
<evidence type="ECO:0000256" key="3">
    <source>
        <dbReference type="ARBA" id="ARBA00022490"/>
    </source>
</evidence>
<dbReference type="InterPro" id="IPR050235">
    <property type="entry name" value="CK1_Ser-Thr_kinase"/>
</dbReference>
<feature type="compositionally biased region" description="Low complexity" evidence="14">
    <location>
        <begin position="1188"/>
        <end position="1203"/>
    </location>
</feature>
<feature type="domain" description="Protein kinase" evidence="15">
    <location>
        <begin position="21"/>
        <end position="287"/>
    </location>
</feature>
<comment type="catalytic activity">
    <reaction evidence="11">
        <text>L-seryl-[protein] + ATP = O-phospho-L-seryl-[protein] + ADP + H(+)</text>
        <dbReference type="Rhea" id="RHEA:17989"/>
        <dbReference type="Rhea" id="RHEA-COMP:9863"/>
        <dbReference type="Rhea" id="RHEA-COMP:11604"/>
        <dbReference type="ChEBI" id="CHEBI:15378"/>
        <dbReference type="ChEBI" id="CHEBI:29999"/>
        <dbReference type="ChEBI" id="CHEBI:30616"/>
        <dbReference type="ChEBI" id="CHEBI:83421"/>
        <dbReference type="ChEBI" id="CHEBI:456216"/>
        <dbReference type="EC" id="2.7.11.1"/>
    </reaction>
</comment>
<dbReference type="AlphaFoldDB" id="A0A7K5WA61"/>
<feature type="compositionally biased region" description="Polar residues" evidence="14">
    <location>
        <begin position="859"/>
        <end position="869"/>
    </location>
</feature>
<name>A0A7K5WA61_9SYLV</name>
<feature type="compositionally biased region" description="Polar residues" evidence="14">
    <location>
        <begin position="1059"/>
        <end position="1072"/>
    </location>
</feature>
<comment type="similarity">
    <text evidence="12">Belongs to the protein kinase superfamily. CK1 Ser/Thr protein kinase family.</text>
</comment>
<protein>
    <recommendedName>
        <fullName evidence="2">non-specific serine/threonine protein kinase</fullName>
        <ecNumber evidence="2">2.7.11.1</ecNumber>
    </recommendedName>
</protein>
<dbReference type="GO" id="GO:0005524">
    <property type="term" value="F:ATP binding"/>
    <property type="evidence" value="ECO:0007669"/>
    <property type="project" value="UniProtKB-UniRule"/>
</dbReference>
<comment type="catalytic activity">
    <reaction evidence="10">
        <text>L-threonyl-[protein] + ATP = O-phospho-L-threonyl-[protein] + ADP + H(+)</text>
        <dbReference type="Rhea" id="RHEA:46608"/>
        <dbReference type="Rhea" id="RHEA-COMP:11060"/>
        <dbReference type="Rhea" id="RHEA-COMP:11605"/>
        <dbReference type="ChEBI" id="CHEBI:15378"/>
        <dbReference type="ChEBI" id="CHEBI:30013"/>
        <dbReference type="ChEBI" id="CHEBI:30616"/>
        <dbReference type="ChEBI" id="CHEBI:61977"/>
        <dbReference type="ChEBI" id="CHEBI:456216"/>
        <dbReference type="EC" id="2.7.11.1"/>
    </reaction>
</comment>
<evidence type="ECO:0000256" key="14">
    <source>
        <dbReference type="SAM" id="MobiDB-lite"/>
    </source>
</evidence>
<dbReference type="InterPro" id="IPR047915">
    <property type="entry name" value="TTBK2_STKc"/>
</dbReference>
<feature type="region of interest" description="Disordered" evidence="14">
    <location>
        <begin position="669"/>
        <end position="728"/>
    </location>
</feature>
<feature type="non-terminal residue" evidence="16">
    <location>
        <position position="1246"/>
    </location>
</feature>
<proteinExistence type="inferred from homology"/>
<evidence type="ECO:0000256" key="2">
    <source>
        <dbReference type="ARBA" id="ARBA00012513"/>
    </source>
</evidence>
<feature type="compositionally biased region" description="Pro residues" evidence="14">
    <location>
        <begin position="1075"/>
        <end position="1085"/>
    </location>
</feature>
<evidence type="ECO:0000256" key="10">
    <source>
        <dbReference type="ARBA" id="ARBA00047899"/>
    </source>
</evidence>
<dbReference type="FunFam" id="3.30.200.20:FF:000358">
    <property type="entry name" value="Tau tubulin kinase 2b"/>
    <property type="match status" value="1"/>
</dbReference>
<accession>A0A7K5WA61</accession>
<evidence type="ECO:0000256" key="6">
    <source>
        <dbReference type="ARBA" id="ARBA00022679"/>
    </source>
</evidence>
<keyword evidence="4" id="KW-0723">Serine/threonine-protein kinase</keyword>
<evidence type="ECO:0000256" key="7">
    <source>
        <dbReference type="ARBA" id="ARBA00022741"/>
    </source>
</evidence>
<keyword evidence="3" id="KW-0963">Cytoplasm</keyword>
<evidence type="ECO:0000313" key="17">
    <source>
        <dbReference type="Proteomes" id="UP000557268"/>
    </source>
</evidence>
<dbReference type="SMART" id="SM00220">
    <property type="entry name" value="S_TKc"/>
    <property type="match status" value="1"/>
</dbReference>
<evidence type="ECO:0000256" key="8">
    <source>
        <dbReference type="ARBA" id="ARBA00022777"/>
    </source>
</evidence>
<comment type="subcellular location">
    <subcellularLocation>
        <location evidence="1">Cytoplasm</location>
    </subcellularLocation>
</comment>
<evidence type="ECO:0000256" key="1">
    <source>
        <dbReference type="ARBA" id="ARBA00004496"/>
    </source>
</evidence>
<feature type="compositionally biased region" description="Basic and acidic residues" evidence="14">
    <location>
        <begin position="692"/>
        <end position="708"/>
    </location>
</feature>
<evidence type="ECO:0000256" key="13">
    <source>
        <dbReference type="PROSITE-ProRule" id="PRU10141"/>
    </source>
</evidence>
<feature type="compositionally biased region" description="Polar residues" evidence="14">
    <location>
        <begin position="1206"/>
        <end position="1230"/>
    </location>
</feature>
<dbReference type="Proteomes" id="UP000557268">
    <property type="component" value="Unassembled WGS sequence"/>
</dbReference>
<evidence type="ECO:0000256" key="11">
    <source>
        <dbReference type="ARBA" id="ARBA00048679"/>
    </source>
</evidence>
<evidence type="ECO:0000256" key="12">
    <source>
        <dbReference type="ARBA" id="ARBA00061588"/>
    </source>
</evidence>
<dbReference type="SUPFAM" id="SSF56112">
    <property type="entry name" value="Protein kinase-like (PK-like)"/>
    <property type="match status" value="1"/>
</dbReference>
<dbReference type="GO" id="GO:0015630">
    <property type="term" value="C:microtubule cytoskeleton"/>
    <property type="evidence" value="ECO:0007669"/>
    <property type="project" value="UniProtKB-ARBA"/>
</dbReference>
<dbReference type="Gene3D" id="1.10.510.10">
    <property type="entry name" value="Transferase(Phosphotransferase) domain 1"/>
    <property type="match status" value="1"/>
</dbReference>
<dbReference type="Pfam" id="PF00069">
    <property type="entry name" value="Pkinase"/>
    <property type="match status" value="1"/>
</dbReference>
<evidence type="ECO:0000313" key="16">
    <source>
        <dbReference type="EMBL" id="NWU36369.1"/>
    </source>
</evidence>
<keyword evidence="17" id="KW-1185">Reference proteome</keyword>
<feature type="region of interest" description="Disordered" evidence="14">
    <location>
        <begin position="1116"/>
        <end position="1246"/>
    </location>
</feature>
<dbReference type="PROSITE" id="PS00107">
    <property type="entry name" value="PROTEIN_KINASE_ATP"/>
    <property type="match status" value="1"/>
</dbReference>
<feature type="region of interest" description="Disordered" evidence="14">
    <location>
        <begin position="804"/>
        <end position="869"/>
    </location>
</feature>
<dbReference type="GO" id="GO:0004674">
    <property type="term" value="F:protein serine/threonine kinase activity"/>
    <property type="evidence" value="ECO:0007669"/>
    <property type="project" value="UniProtKB-KW"/>
</dbReference>
<evidence type="ECO:0000256" key="9">
    <source>
        <dbReference type="ARBA" id="ARBA00022840"/>
    </source>
</evidence>
<evidence type="ECO:0000259" key="15">
    <source>
        <dbReference type="PROSITE" id="PS50011"/>
    </source>
</evidence>
<dbReference type="GO" id="GO:0005737">
    <property type="term" value="C:cytoplasm"/>
    <property type="evidence" value="ECO:0007669"/>
    <property type="project" value="UniProtKB-SubCell"/>
</dbReference>
<dbReference type="InterPro" id="IPR011009">
    <property type="entry name" value="Kinase-like_dom_sf"/>
</dbReference>
<dbReference type="PROSITE" id="PS50011">
    <property type="entry name" value="PROTEIN_KINASE_DOM"/>
    <property type="match status" value="1"/>
</dbReference>
<feature type="compositionally biased region" description="Low complexity" evidence="14">
    <location>
        <begin position="1145"/>
        <end position="1171"/>
    </location>
</feature>
<keyword evidence="6" id="KW-0808">Transferase</keyword>
<feature type="binding site" evidence="13">
    <location>
        <position position="50"/>
    </location>
    <ligand>
        <name>ATP</name>
        <dbReference type="ChEBI" id="CHEBI:30616"/>
    </ligand>
</feature>
<keyword evidence="5" id="KW-0597">Phosphoprotein</keyword>